<dbReference type="GO" id="GO:0003723">
    <property type="term" value="F:RNA binding"/>
    <property type="evidence" value="ECO:0007669"/>
    <property type="project" value="UniProtKB-UniRule"/>
</dbReference>
<dbReference type="KEGG" id="xop:PXO_03716"/>
<dbReference type="SUPFAM" id="SSF52540">
    <property type="entry name" value="P-loop containing nucleoside triphosphate hydrolases"/>
    <property type="match status" value="1"/>
</dbReference>
<dbReference type="Pfam" id="PF00270">
    <property type="entry name" value="DEAD"/>
    <property type="match status" value="1"/>
</dbReference>
<feature type="domain" description="Helicase C-terminal" evidence="11">
    <location>
        <begin position="231"/>
        <end position="393"/>
    </location>
</feature>
<dbReference type="SMR" id="A0A0K0GGJ4"/>
<dbReference type="EMBL" id="CP000967">
    <property type="protein sequence ID" value="ACD57149.1"/>
    <property type="molecule type" value="Genomic_DNA"/>
</dbReference>
<comment type="similarity">
    <text evidence="7">Belongs to the DEAD box helicase family. RhlB subfamily.</text>
</comment>
<dbReference type="PATRIC" id="fig|291331.8.peg.4775"/>
<evidence type="ECO:0000256" key="3">
    <source>
        <dbReference type="ARBA" id="ARBA00022801"/>
    </source>
</evidence>
<sequence length="574" mass="62312">MSDKPLTDVTFSSFDLHPALVAGLESAGFTRCTPIQALTLPVALPGGDVAGQAQTGTGKTLAFLVAVMNRLLNRPALADRKPEDPRALILAPTRELAIQIHKDAVKFGADLGLRFALVYGGVDYDKQRELLQQGVDVIIATPGRLIDYVKQHKVVSLHACEICVLDEADRMFDLGFIKDIRFLLRRMPERGTRQTLLFSATLSHRVLELAYEHMNEPEKLVVETETITAARVRQRIYFPSDDEKQTLLLGLLSRSEGARTMVFVNTKAFVERVARTLERHGYRVGVLSGDVPQKKRESLLNRFQKGQLEILVATDVAARGLHIDGVKYVYNYDLPFDAEDYVHRIGRTARLGEEGDAISFACERYAMSLPDIEAYIEQKIPVEPVTSELLTPLPRAARVPVEGEEADDEAGDSVGTIFREAREQRAAEEQRRGGGRSGPGGGSRSGSGGGRRDGASAGADGKPRPRRKPRVEGEAPAAAAQTEKPVVAAAAAQAPSVGMADAERAPRKRRRRRNGRPVEGAEPAVASTPIAAPAAPRKPTQVVATPVRAANKSSGSPSLLGRIGRRLRSLVSGN</sequence>
<dbReference type="InterPro" id="IPR001650">
    <property type="entry name" value="Helicase_C-like"/>
</dbReference>
<dbReference type="InterPro" id="IPR050079">
    <property type="entry name" value="DEAD_box_RNA_helicase"/>
</dbReference>
<dbReference type="InterPro" id="IPR022077">
    <property type="entry name" value="RhlB"/>
</dbReference>
<gene>
    <name evidence="7 13" type="primary">rhlB</name>
    <name evidence="13" type="ordered locus">PXO_03716</name>
</gene>
<dbReference type="GO" id="GO:0005524">
    <property type="term" value="F:ATP binding"/>
    <property type="evidence" value="ECO:0007669"/>
    <property type="project" value="UniProtKB-UniRule"/>
</dbReference>
<feature type="region of interest" description="Disordered" evidence="9">
    <location>
        <begin position="423"/>
        <end position="574"/>
    </location>
</feature>
<evidence type="ECO:0000259" key="11">
    <source>
        <dbReference type="PROSITE" id="PS51194"/>
    </source>
</evidence>
<dbReference type="SMART" id="SM00490">
    <property type="entry name" value="HELICc"/>
    <property type="match status" value="1"/>
</dbReference>
<feature type="compositionally biased region" description="Basic and acidic residues" evidence="9">
    <location>
        <begin position="423"/>
        <end position="432"/>
    </location>
</feature>
<organism evidence="13 14">
    <name type="scientific">Xanthomonas oryzae pv. oryzae (strain PXO99A)</name>
    <dbReference type="NCBI Taxonomy" id="360094"/>
    <lineage>
        <taxon>Bacteria</taxon>
        <taxon>Pseudomonadati</taxon>
        <taxon>Pseudomonadota</taxon>
        <taxon>Gammaproteobacteria</taxon>
        <taxon>Lysobacterales</taxon>
        <taxon>Lysobacteraceae</taxon>
        <taxon>Xanthomonas</taxon>
    </lineage>
</organism>
<keyword evidence="2 7" id="KW-0547">Nucleotide-binding</keyword>
<dbReference type="GO" id="GO:0003724">
    <property type="term" value="F:RNA helicase activity"/>
    <property type="evidence" value="ECO:0007669"/>
    <property type="project" value="UniProtKB-UniRule"/>
</dbReference>
<dbReference type="PROSITE" id="PS51194">
    <property type="entry name" value="HELICASE_CTER"/>
    <property type="match status" value="1"/>
</dbReference>
<evidence type="ECO:0000259" key="12">
    <source>
        <dbReference type="PROSITE" id="PS51195"/>
    </source>
</evidence>
<dbReference type="Proteomes" id="UP000001740">
    <property type="component" value="Chromosome"/>
</dbReference>
<evidence type="ECO:0000313" key="13">
    <source>
        <dbReference type="EMBL" id="ACD57149.1"/>
    </source>
</evidence>
<dbReference type="GO" id="GO:0006401">
    <property type="term" value="P:RNA catabolic process"/>
    <property type="evidence" value="ECO:0007669"/>
    <property type="project" value="UniProtKB-UniRule"/>
</dbReference>
<keyword evidence="6 7" id="KW-0694">RNA-binding</keyword>
<feature type="compositionally biased region" description="Low complexity" evidence="9">
    <location>
        <begin position="477"/>
        <end position="495"/>
    </location>
</feature>
<keyword evidence="5 7" id="KW-0067">ATP-binding</keyword>
<dbReference type="PANTHER" id="PTHR47959:SF10">
    <property type="entry name" value="ATP-DEPENDENT RNA HELICASE RHLB"/>
    <property type="match status" value="1"/>
</dbReference>
<comment type="subunit">
    <text evidence="7">Component of the RNA degradosome, which is a multiprotein complex involved in RNA processing and mRNA degradation.</text>
</comment>
<dbReference type="InterPro" id="IPR014001">
    <property type="entry name" value="Helicase_ATP-bd"/>
</dbReference>
<evidence type="ECO:0000256" key="9">
    <source>
        <dbReference type="SAM" id="MobiDB-lite"/>
    </source>
</evidence>
<dbReference type="eggNOG" id="COG0513">
    <property type="taxonomic scope" value="Bacteria"/>
</dbReference>
<feature type="short sequence motif" description="Q motif" evidence="8">
    <location>
        <begin position="9"/>
        <end position="37"/>
    </location>
</feature>
<dbReference type="EC" id="3.6.4.13" evidence="7"/>
<dbReference type="CDD" id="cd18787">
    <property type="entry name" value="SF2_C_DEAD"/>
    <property type="match status" value="1"/>
</dbReference>
<dbReference type="InterPro" id="IPR011545">
    <property type="entry name" value="DEAD/DEAH_box_helicase_dom"/>
</dbReference>
<dbReference type="Pfam" id="PF12300">
    <property type="entry name" value="RhlB"/>
    <property type="match status" value="1"/>
</dbReference>
<evidence type="ECO:0000256" key="2">
    <source>
        <dbReference type="ARBA" id="ARBA00022741"/>
    </source>
</evidence>
<comment type="function">
    <text evidence="7">DEAD-box RNA helicase involved in RNA degradation. Has RNA-dependent ATPase activity and unwinds double-stranded RNA.</text>
</comment>
<keyword evidence="1 7" id="KW-0963">Cytoplasm</keyword>
<feature type="compositionally biased region" description="Low complexity" evidence="9">
    <location>
        <begin position="523"/>
        <end position="535"/>
    </location>
</feature>
<keyword evidence="4 7" id="KW-0347">Helicase</keyword>
<keyword evidence="3 7" id="KW-0378">Hydrolase</keyword>
<evidence type="ECO:0000259" key="10">
    <source>
        <dbReference type="PROSITE" id="PS51192"/>
    </source>
</evidence>
<evidence type="ECO:0000256" key="5">
    <source>
        <dbReference type="ARBA" id="ARBA00022840"/>
    </source>
</evidence>
<feature type="compositionally biased region" description="Basic residues" evidence="9">
    <location>
        <begin position="506"/>
        <end position="515"/>
    </location>
</feature>
<dbReference type="CDD" id="cd00268">
    <property type="entry name" value="DEADc"/>
    <property type="match status" value="1"/>
</dbReference>
<dbReference type="InterPro" id="IPR044742">
    <property type="entry name" value="DEAD/DEAH_RhlB"/>
</dbReference>
<proteinExistence type="inferred from homology"/>
<comment type="catalytic activity">
    <reaction evidence="7">
        <text>ATP + H2O = ADP + phosphate + H(+)</text>
        <dbReference type="Rhea" id="RHEA:13065"/>
        <dbReference type="ChEBI" id="CHEBI:15377"/>
        <dbReference type="ChEBI" id="CHEBI:15378"/>
        <dbReference type="ChEBI" id="CHEBI:30616"/>
        <dbReference type="ChEBI" id="CHEBI:43474"/>
        <dbReference type="ChEBI" id="CHEBI:456216"/>
        <dbReference type="EC" id="3.6.4.13"/>
    </reaction>
</comment>
<evidence type="ECO:0000256" key="1">
    <source>
        <dbReference type="ARBA" id="ARBA00022490"/>
    </source>
</evidence>
<dbReference type="Gene3D" id="3.40.50.300">
    <property type="entry name" value="P-loop containing nucleotide triphosphate hydrolases"/>
    <property type="match status" value="2"/>
</dbReference>
<dbReference type="RefSeq" id="WP_011260614.1">
    <property type="nucleotide sequence ID" value="NC_010717.2"/>
</dbReference>
<dbReference type="PANTHER" id="PTHR47959">
    <property type="entry name" value="ATP-DEPENDENT RNA HELICASE RHLE-RELATED"/>
    <property type="match status" value="1"/>
</dbReference>
<dbReference type="PROSITE" id="PS00039">
    <property type="entry name" value="DEAD_ATP_HELICASE"/>
    <property type="match status" value="1"/>
</dbReference>
<name>A0A0K0GGJ4_XANOP</name>
<dbReference type="AlphaFoldDB" id="A0A0K0GGJ4"/>
<evidence type="ECO:0000256" key="7">
    <source>
        <dbReference type="HAMAP-Rule" id="MF_00661"/>
    </source>
</evidence>
<feature type="domain" description="Helicase ATP-binding" evidence="10">
    <location>
        <begin position="40"/>
        <end position="220"/>
    </location>
</feature>
<comment type="subcellular location">
    <subcellularLocation>
        <location evidence="7">Cytoplasm</location>
    </subcellularLocation>
</comment>
<evidence type="ECO:0000256" key="6">
    <source>
        <dbReference type="ARBA" id="ARBA00022884"/>
    </source>
</evidence>
<dbReference type="SMART" id="SM00487">
    <property type="entry name" value="DEXDc"/>
    <property type="match status" value="1"/>
</dbReference>
<dbReference type="NCBIfam" id="NF003390">
    <property type="entry name" value="PRK04537.1"/>
    <property type="match status" value="1"/>
</dbReference>
<dbReference type="InterPro" id="IPR023554">
    <property type="entry name" value="RNA_helicase_ATP-dep_RhlB"/>
</dbReference>
<dbReference type="HAMAP" id="MF_00661">
    <property type="entry name" value="DEAD_helicase_RhlB"/>
    <property type="match status" value="1"/>
</dbReference>
<protein>
    <recommendedName>
        <fullName evidence="7">ATP-dependent RNA helicase RhlB</fullName>
        <ecNumber evidence="7">3.6.4.13</ecNumber>
    </recommendedName>
</protein>
<reference evidence="13 14" key="1">
    <citation type="journal article" date="2008" name="BMC Genomics">
        <title>Genome sequence and rapid evolution of the rice pathogen Xanthomonas oryzae pv. oryzae PXO99A.</title>
        <authorList>
            <person name="Salzberg S.L."/>
            <person name="Sommer D.D."/>
            <person name="Schatz M.C."/>
            <person name="Phillippy A.M."/>
            <person name="Rabinowicz P.D."/>
            <person name="Tsuge S."/>
            <person name="Furutani A."/>
            <person name="Ochiai H."/>
            <person name="Delcher A.L."/>
            <person name="Kelley D."/>
            <person name="Madupu R."/>
            <person name="Puiu D."/>
            <person name="Radune D."/>
            <person name="Shumway M."/>
            <person name="Trapnell C."/>
            <person name="Aparna G."/>
            <person name="Jha G."/>
            <person name="Pandey A."/>
            <person name="Patil P.B."/>
            <person name="Ishihara H."/>
            <person name="Meyer D.F."/>
            <person name="Szurek B."/>
            <person name="Verdier V."/>
            <person name="Koebnik R."/>
            <person name="Dow J.M."/>
            <person name="Ryan R.P."/>
            <person name="Hirata H."/>
            <person name="Tsuyumu S."/>
            <person name="Won Lee S."/>
            <person name="Seo Y.S."/>
            <person name="Sriariyanum M."/>
            <person name="Ronald P.C."/>
            <person name="Sonti R.V."/>
            <person name="Van Sluys M.A."/>
            <person name="Leach J.E."/>
            <person name="White F.F."/>
            <person name="Bogdanove A.J."/>
        </authorList>
    </citation>
    <scope>NUCLEOTIDE SEQUENCE [LARGE SCALE GENOMIC DNA]</scope>
    <source>
        <strain evidence="13 14">PXO99A</strain>
    </source>
</reference>
<dbReference type="InterPro" id="IPR000629">
    <property type="entry name" value="RNA-helicase_DEAD-box_CS"/>
</dbReference>
<dbReference type="InterPro" id="IPR027417">
    <property type="entry name" value="P-loop_NTPase"/>
</dbReference>
<accession>A0A0K0GGJ4</accession>
<dbReference type="GO" id="GO:0016887">
    <property type="term" value="F:ATP hydrolysis activity"/>
    <property type="evidence" value="ECO:0007669"/>
    <property type="project" value="RHEA"/>
</dbReference>
<feature type="domain" description="DEAD-box RNA helicase Q" evidence="12">
    <location>
        <begin position="9"/>
        <end position="37"/>
    </location>
</feature>
<dbReference type="PROSITE" id="PS51192">
    <property type="entry name" value="HELICASE_ATP_BIND_1"/>
    <property type="match status" value="1"/>
</dbReference>
<dbReference type="Pfam" id="PF00271">
    <property type="entry name" value="Helicase_C"/>
    <property type="match status" value="1"/>
</dbReference>
<feature type="compositionally biased region" description="Low complexity" evidence="9">
    <location>
        <begin position="553"/>
        <end position="562"/>
    </location>
</feature>
<dbReference type="GO" id="GO:0005829">
    <property type="term" value="C:cytosol"/>
    <property type="evidence" value="ECO:0007669"/>
    <property type="project" value="TreeGrafter"/>
</dbReference>
<evidence type="ECO:0000313" key="14">
    <source>
        <dbReference type="Proteomes" id="UP000001740"/>
    </source>
</evidence>
<feature type="compositionally biased region" description="Gly residues" evidence="9">
    <location>
        <begin position="435"/>
        <end position="449"/>
    </location>
</feature>
<dbReference type="PROSITE" id="PS51195">
    <property type="entry name" value="Q_MOTIF"/>
    <property type="match status" value="1"/>
</dbReference>
<dbReference type="InterPro" id="IPR014014">
    <property type="entry name" value="RNA_helicase_DEAD_Q_motif"/>
</dbReference>
<dbReference type="HOGENOM" id="CLU_003041_28_4_6"/>
<evidence type="ECO:0000256" key="4">
    <source>
        <dbReference type="ARBA" id="ARBA00022806"/>
    </source>
</evidence>
<evidence type="ECO:0000256" key="8">
    <source>
        <dbReference type="PROSITE-ProRule" id="PRU00552"/>
    </source>
</evidence>